<dbReference type="STRING" id="27342.A0A0H2R1P6"/>
<dbReference type="SUPFAM" id="SSF50978">
    <property type="entry name" value="WD40 repeat-like"/>
    <property type="match status" value="1"/>
</dbReference>
<dbReference type="OrthoDB" id="3238562at2759"/>
<reference evidence="1 2" key="1">
    <citation type="submission" date="2015-04" db="EMBL/GenBank/DDBJ databases">
        <title>Complete genome sequence of Schizopora paradoxa KUC8140, a cosmopolitan wood degrader in East Asia.</title>
        <authorList>
            <consortium name="DOE Joint Genome Institute"/>
            <person name="Min B."/>
            <person name="Park H."/>
            <person name="Jang Y."/>
            <person name="Kim J.-J."/>
            <person name="Kim K.H."/>
            <person name="Pangilinan J."/>
            <person name="Lipzen A."/>
            <person name="Riley R."/>
            <person name="Grigoriev I.V."/>
            <person name="Spatafora J.W."/>
            <person name="Choi I.-G."/>
        </authorList>
    </citation>
    <scope>NUCLEOTIDE SEQUENCE [LARGE SCALE GENOMIC DNA]</scope>
    <source>
        <strain evidence="1 2">KUC8140</strain>
    </source>
</reference>
<sequence length="250" mass="27866">ADDDACFIVWNIKTGEIVMKIDVPFNGAIGAAVWLTFDEGKMGFAFGCADGSIHIYWERKDSRNMFDFISMVDSPGPIECLSFDAAHRRLASVGGGCLQVWKLTETGSLVKFNEERVQKPVVAKFVKFIDEGSSVIVCYLESHEISCYTIEPWSLKWTKLVPTRIGHAYLCSADGTFLYVSNLLDGVDQYRFPNMEKVQSFTHPISVNLPLQVACAARGQWIVCGGDSGFARVFNRRTGQVLQILDHCES</sequence>
<dbReference type="InterPro" id="IPR015943">
    <property type="entry name" value="WD40/YVTN_repeat-like_dom_sf"/>
</dbReference>
<feature type="non-terminal residue" evidence="1">
    <location>
        <position position="250"/>
    </location>
</feature>
<protein>
    <submittedName>
        <fullName evidence="1">WD40 repeat-like protein</fullName>
    </submittedName>
</protein>
<name>A0A0H2R1P6_9AGAM</name>
<dbReference type="Proteomes" id="UP000053477">
    <property type="component" value="Unassembled WGS sequence"/>
</dbReference>
<evidence type="ECO:0000313" key="2">
    <source>
        <dbReference type="Proteomes" id="UP000053477"/>
    </source>
</evidence>
<dbReference type="EMBL" id="KQ086279">
    <property type="protein sequence ID" value="KLO05670.1"/>
    <property type="molecule type" value="Genomic_DNA"/>
</dbReference>
<proteinExistence type="predicted"/>
<dbReference type="Gene3D" id="2.130.10.10">
    <property type="entry name" value="YVTN repeat-like/Quinoprotein amine dehydrogenase"/>
    <property type="match status" value="1"/>
</dbReference>
<evidence type="ECO:0000313" key="1">
    <source>
        <dbReference type="EMBL" id="KLO05670.1"/>
    </source>
</evidence>
<dbReference type="AlphaFoldDB" id="A0A0H2R1P6"/>
<feature type="non-terminal residue" evidence="1">
    <location>
        <position position="1"/>
    </location>
</feature>
<dbReference type="InParanoid" id="A0A0H2R1P6"/>
<gene>
    <name evidence="1" type="ORF">SCHPADRAFT_795135</name>
</gene>
<accession>A0A0H2R1P6</accession>
<dbReference type="InterPro" id="IPR036322">
    <property type="entry name" value="WD40_repeat_dom_sf"/>
</dbReference>
<keyword evidence="2" id="KW-1185">Reference proteome</keyword>
<organism evidence="1 2">
    <name type="scientific">Schizopora paradoxa</name>
    <dbReference type="NCBI Taxonomy" id="27342"/>
    <lineage>
        <taxon>Eukaryota</taxon>
        <taxon>Fungi</taxon>
        <taxon>Dikarya</taxon>
        <taxon>Basidiomycota</taxon>
        <taxon>Agaricomycotina</taxon>
        <taxon>Agaricomycetes</taxon>
        <taxon>Hymenochaetales</taxon>
        <taxon>Schizoporaceae</taxon>
        <taxon>Schizopora</taxon>
    </lineage>
</organism>